<protein>
    <submittedName>
        <fullName evidence="2">Uncharacterized protein</fullName>
    </submittedName>
</protein>
<accession>A0A0S4ILM3</accession>
<dbReference type="AlphaFoldDB" id="A0A0S4ILM3"/>
<evidence type="ECO:0000313" key="2">
    <source>
        <dbReference type="EMBL" id="CUE71436.1"/>
    </source>
</evidence>
<evidence type="ECO:0000256" key="1">
    <source>
        <dbReference type="SAM" id="MobiDB-lite"/>
    </source>
</evidence>
<feature type="compositionally biased region" description="Low complexity" evidence="1">
    <location>
        <begin position="246"/>
        <end position="258"/>
    </location>
</feature>
<dbReference type="EMBL" id="CYKH01000109">
    <property type="protein sequence ID" value="CUE71436.1"/>
    <property type="molecule type" value="Genomic_DNA"/>
</dbReference>
<name>A0A0S4ILM3_BODSA</name>
<proteinExistence type="predicted"/>
<dbReference type="Proteomes" id="UP000051952">
    <property type="component" value="Unassembled WGS sequence"/>
</dbReference>
<sequence length="583" mass="60845">MAGSLLAALNVSKKLEIRKRKENATHIATHAQRLDSISEAVCGKNNSEDTNASGAPVTAARRDGIDNLVARIEICQKRLATLDAATIPLNNGQLLVADPSSCGEALVSPAARENNSAATIGIAQISQNLHSLLLGSVRGDVIVLRAGEYCCAPQVAASGVTLVSSSLHMVKVGVNDCSATTSSSRAPSVFCGCFAPSSQHNGHLTASVAPSLTIAATARGVTVYGCTITTCQRTTPRPLEDTRDVSSSSSFGTTASSSTRSTSTALALNVRIDSPPNSDEDDALVRSAKTTDEDAYLIEACRIVAVNGVAVNVQLLTASSHTSSASISTLIAQSSPLEEPNLPPRTIVFRRCELRARRGPIVRIRATPHRRDDASVTPRHPVGDKGAADIETVVDASTTTNNNDCSSSTAGTTNRPNSLIRVVFDACQLFLEDSTSAIVVEGDVDLVELVFTNGSSIVRSTQQRHDNSGGGGIGMHVVLLRPGTASAARLFETLSVPLISSTTSIVEFDNASVPLTSAVGFGISVVGVEVPRSAVALSTAIARKKKNHSPHDGLDDFIVKGVCVAHNVSDIAMPPVPLVDYFV</sequence>
<evidence type="ECO:0000313" key="3">
    <source>
        <dbReference type="Proteomes" id="UP000051952"/>
    </source>
</evidence>
<keyword evidence="3" id="KW-1185">Reference proteome</keyword>
<organism evidence="2 3">
    <name type="scientific">Bodo saltans</name>
    <name type="common">Flagellated protozoan</name>
    <dbReference type="NCBI Taxonomy" id="75058"/>
    <lineage>
        <taxon>Eukaryota</taxon>
        <taxon>Discoba</taxon>
        <taxon>Euglenozoa</taxon>
        <taxon>Kinetoplastea</taxon>
        <taxon>Metakinetoplastina</taxon>
        <taxon>Eubodonida</taxon>
        <taxon>Bodonidae</taxon>
        <taxon>Bodo</taxon>
    </lineage>
</organism>
<feature type="region of interest" description="Disordered" evidence="1">
    <location>
        <begin position="235"/>
        <end position="258"/>
    </location>
</feature>
<gene>
    <name evidence="2" type="ORF">BSAL_53245</name>
</gene>
<reference evidence="3" key="1">
    <citation type="submission" date="2015-09" db="EMBL/GenBank/DDBJ databases">
        <authorList>
            <consortium name="Pathogen Informatics"/>
        </authorList>
    </citation>
    <scope>NUCLEOTIDE SEQUENCE [LARGE SCALE GENOMIC DNA]</scope>
    <source>
        <strain evidence="3">Lake Konstanz</strain>
    </source>
</reference>